<dbReference type="GO" id="GO:0005506">
    <property type="term" value="F:iron ion binding"/>
    <property type="evidence" value="ECO:0007669"/>
    <property type="project" value="InterPro"/>
</dbReference>
<evidence type="ECO:0000256" key="2">
    <source>
        <dbReference type="ARBA" id="ARBA00010617"/>
    </source>
</evidence>
<dbReference type="PANTHER" id="PTHR24300:SF375">
    <property type="entry name" value="CYTOCHROME P450 FAMILY"/>
    <property type="match status" value="1"/>
</dbReference>
<dbReference type="PANTHER" id="PTHR24300">
    <property type="entry name" value="CYTOCHROME P450 508A4-RELATED"/>
    <property type="match status" value="1"/>
</dbReference>
<comment type="caution">
    <text evidence="5">The sequence shown here is derived from an EMBL/GenBank/DDBJ whole genome shotgun (WGS) entry which is preliminary data.</text>
</comment>
<feature type="non-terminal residue" evidence="5">
    <location>
        <position position="230"/>
    </location>
</feature>
<dbReference type="PRINTS" id="PR00463">
    <property type="entry name" value="EP450I"/>
</dbReference>
<dbReference type="Proteomes" id="UP000018936">
    <property type="component" value="Unassembled WGS sequence"/>
</dbReference>
<evidence type="ECO:0000256" key="4">
    <source>
        <dbReference type="ARBA" id="ARBA00023004"/>
    </source>
</evidence>
<organism evidence="5 6">
    <name type="scientific">Ophiophagus hannah</name>
    <name type="common">King cobra</name>
    <name type="synonym">Naja hannah</name>
    <dbReference type="NCBI Taxonomy" id="8665"/>
    <lineage>
        <taxon>Eukaryota</taxon>
        <taxon>Metazoa</taxon>
        <taxon>Chordata</taxon>
        <taxon>Craniata</taxon>
        <taxon>Vertebrata</taxon>
        <taxon>Euteleostomi</taxon>
        <taxon>Lepidosauria</taxon>
        <taxon>Squamata</taxon>
        <taxon>Bifurcata</taxon>
        <taxon>Unidentata</taxon>
        <taxon>Episquamata</taxon>
        <taxon>Toxicofera</taxon>
        <taxon>Serpentes</taxon>
        <taxon>Colubroidea</taxon>
        <taxon>Elapidae</taxon>
        <taxon>Elapinae</taxon>
        <taxon>Ophiophagus</taxon>
    </lineage>
</organism>
<dbReference type="AlphaFoldDB" id="V8N7B2"/>
<dbReference type="InterPro" id="IPR001128">
    <property type="entry name" value="Cyt_P450"/>
</dbReference>
<dbReference type="PRINTS" id="PR00385">
    <property type="entry name" value="P450"/>
</dbReference>
<reference evidence="5 6" key="1">
    <citation type="journal article" date="2013" name="Proc. Natl. Acad. Sci. U.S.A.">
        <title>The king cobra genome reveals dynamic gene evolution and adaptation in the snake venom system.</title>
        <authorList>
            <person name="Vonk F.J."/>
            <person name="Casewell N.R."/>
            <person name="Henkel C.V."/>
            <person name="Heimberg A.M."/>
            <person name="Jansen H.J."/>
            <person name="McCleary R.J."/>
            <person name="Kerkkamp H.M."/>
            <person name="Vos R.A."/>
            <person name="Guerreiro I."/>
            <person name="Calvete J.J."/>
            <person name="Wuster W."/>
            <person name="Woods A.E."/>
            <person name="Logan J.M."/>
            <person name="Harrison R.A."/>
            <person name="Castoe T.A."/>
            <person name="de Koning A.P."/>
            <person name="Pollock D.D."/>
            <person name="Yandell M."/>
            <person name="Calderon D."/>
            <person name="Renjifo C."/>
            <person name="Currier R.B."/>
            <person name="Salgado D."/>
            <person name="Pla D."/>
            <person name="Sanz L."/>
            <person name="Hyder A.S."/>
            <person name="Ribeiro J.M."/>
            <person name="Arntzen J.W."/>
            <person name="van den Thillart G.E."/>
            <person name="Boetzer M."/>
            <person name="Pirovano W."/>
            <person name="Dirks R.P."/>
            <person name="Spaink H.P."/>
            <person name="Duboule D."/>
            <person name="McGlinn E."/>
            <person name="Kini R.M."/>
            <person name="Richardson M.K."/>
        </authorList>
    </citation>
    <scope>NUCLEOTIDE SEQUENCE</scope>
    <source>
        <tissue evidence="5">Blood</tissue>
    </source>
</reference>
<protein>
    <submittedName>
        <fullName evidence="5">Cytochrome protein</fullName>
    </submittedName>
</protein>
<dbReference type="GO" id="GO:0016712">
    <property type="term" value="F:oxidoreductase activity, acting on paired donors, with incorporation or reduction of molecular oxygen, reduced flavin or flavoprotein as one donor, and incorporation of one atom of oxygen"/>
    <property type="evidence" value="ECO:0007669"/>
    <property type="project" value="TreeGrafter"/>
</dbReference>
<comment type="similarity">
    <text evidence="2">Belongs to the cytochrome P450 family.</text>
</comment>
<name>V8N7B2_OPHHA</name>
<dbReference type="Gene3D" id="1.10.630.10">
    <property type="entry name" value="Cytochrome P450"/>
    <property type="match status" value="2"/>
</dbReference>
<sequence length="230" mass="26166">MKMGHGGYFHNENLIGIVDDLFGAGTDTMGNTLHWAILLMMKYPEIQSKVQAEIAREIGDFQPRTDHRAKMPYTDAVIHECQRFANIVPSNLPRATTMDITFKGFFIPRVINLKSLYYIRSSLSCSWSKKYGPIFHNKLGFQEMVVLTGYETVKEALVNQADAFADRARIPVFEEATKGFGLGFAHDENWKVMQQFTLSTLQTYGMGKRTIEDKITEECSVLIKTIETYA</sequence>
<dbReference type="InterPro" id="IPR002401">
    <property type="entry name" value="Cyt_P450_E_grp-I"/>
</dbReference>
<dbReference type="GO" id="GO:0020037">
    <property type="term" value="F:heme binding"/>
    <property type="evidence" value="ECO:0007669"/>
    <property type="project" value="InterPro"/>
</dbReference>
<dbReference type="InterPro" id="IPR036396">
    <property type="entry name" value="Cyt_P450_sf"/>
</dbReference>
<dbReference type="InterPro" id="IPR050182">
    <property type="entry name" value="Cytochrome_P450_fam2"/>
</dbReference>
<dbReference type="Pfam" id="PF00067">
    <property type="entry name" value="p450"/>
    <property type="match status" value="2"/>
</dbReference>
<evidence type="ECO:0000256" key="3">
    <source>
        <dbReference type="ARBA" id="ARBA00022723"/>
    </source>
</evidence>
<gene>
    <name evidence="5" type="primary">cyp2k1</name>
    <name evidence="5" type="ORF">L345_16100</name>
</gene>
<dbReference type="GO" id="GO:0006082">
    <property type="term" value="P:organic acid metabolic process"/>
    <property type="evidence" value="ECO:0007669"/>
    <property type="project" value="TreeGrafter"/>
</dbReference>
<dbReference type="OrthoDB" id="9903536at2759"/>
<dbReference type="GO" id="GO:0005737">
    <property type="term" value="C:cytoplasm"/>
    <property type="evidence" value="ECO:0007669"/>
    <property type="project" value="TreeGrafter"/>
</dbReference>
<proteinExistence type="inferred from homology"/>
<evidence type="ECO:0000313" key="6">
    <source>
        <dbReference type="Proteomes" id="UP000018936"/>
    </source>
</evidence>
<dbReference type="GO" id="GO:0006805">
    <property type="term" value="P:xenobiotic metabolic process"/>
    <property type="evidence" value="ECO:0007669"/>
    <property type="project" value="TreeGrafter"/>
</dbReference>
<keyword evidence="3" id="KW-0479">Metal-binding</keyword>
<keyword evidence="6" id="KW-1185">Reference proteome</keyword>
<evidence type="ECO:0000256" key="1">
    <source>
        <dbReference type="ARBA" id="ARBA00001971"/>
    </source>
</evidence>
<accession>V8N7B2</accession>
<dbReference type="EMBL" id="AZIM01007099">
    <property type="protein sequence ID" value="ETE58179.1"/>
    <property type="molecule type" value="Genomic_DNA"/>
</dbReference>
<keyword evidence="4" id="KW-0408">Iron</keyword>
<evidence type="ECO:0000313" key="5">
    <source>
        <dbReference type="EMBL" id="ETE58179.1"/>
    </source>
</evidence>
<dbReference type="SUPFAM" id="SSF48264">
    <property type="entry name" value="Cytochrome P450"/>
    <property type="match status" value="2"/>
</dbReference>
<comment type="cofactor">
    <cofactor evidence="1">
        <name>heme</name>
        <dbReference type="ChEBI" id="CHEBI:30413"/>
    </cofactor>
</comment>